<dbReference type="OrthoDB" id="6159439at2759"/>
<dbReference type="Gene3D" id="1.10.10.60">
    <property type="entry name" value="Homeodomain-like"/>
    <property type="match status" value="1"/>
</dbReference>
<proteinExistence type="predicted"/>
<comment type="subcellular location">
    <subcellularLocation>
        <location evidence="1 6 7">Nucleus</location>
    </subcellularLocation>
</comment>
<dbReference type="GO" id="GO:0005634">
    <property type="term" value="C:nucleus"/>
    <property type="evidence" value="ECO:0007669"/>
    <property type="project" value="UniProtKB-SubCell"/>
</dbReference>
<dbReference type="GO" id="GO:0000978">
    <property type="term" value="F:RNA polymerase II cis-regulatory region sequence-specific DNA binding"/>
    <property type="evidence" value="ECO:0007669"/>
    <property type="project" value="TreeGrafter"/>
</dbReference>
<dbReference type="InterPro" id="IPR001356">
    <property type="entry name" value="HD"/>
</dbReference>
<dbReference type="PROSITE" id="PS50071">
    <property type="entry name" value="HOMEOBOX_2"/>
    <property type="match status" value="1"/>
</dbReference>
<dbReference type="GO" id="GO:0000981">
    <property type="term" value="F:DNA-binding transcription factor activity, RNA polymerase II-specific"/>
    <property type="evidence" value="ECO:0007669"/>
    <property type="project" value="InterPro"/>
</dbReference>
<organism evidence="10 11">
    <name type="scientific">Dimorphilus gyrociliatus</name>
    <dbReference type="NCBI Taxonomy" id="2664684"/>
    <lineage>
        <taxon>Eukaryota</taxon>
        <taxon>Metazoa</taxon>
        <taxon>Spiralia</taxon>
        <taxon>Lophotrochozoa</taxon>
        <taxon>Annelida</taxon>
        <taxon>Polychaeta</taxon>
        <taxon>Polychaeta incertae sedis</taxon>
        <taxon>Dinophilidae</taxon>
        <taxon>Dimorphilus</taxon>
    </lineage>
</organism>
<dbReference type="AlphaFoldDB" id="A0A7I8VUJ8"/>
<evidence type="ECO:0000313" key="10">
    <source>
        <dbReference type="EMBL" id="CAD5119911.1"/>
    </source>
</evidence>
<evidence type="ECO:0000256" key="4">
    <source>
        <dbReference type="ARBA" id="ARBA00023155"/>
    </source>
</evidence>
<evidence type="ECO:0000259" key="9">
    <source>
        <dbReference type="PROSITE" id="PS50071"/>
    </source>
</evidence>
<name>A0A7I8VUJ8_9ANNE</name>
<dbReference type="Pfam" id="PF00046">
    <property type="entry name" value="Homeodomain"/>
    <property type="match status" value="1"/>
</dbReference>
<dbReference type="PANTHER" id="PTHR45793:SF5">
    <property type="entry name" value="HOMEOTIC PROTEIN OCELLILESS"/>
    <property type="match status" value="1"/>
</dbReference>
<evidence type="ECO:0000256" key="8">
    <source>
        <dbReference type="SAM" id="MobiDB-lite"/>
    </source>
</evidence>
<dbReference type="SUPFAM" id="SSF46689">
    <property type="entry name" value="Homeodomain-like"/>
    <property type="match status" value="1"/>
</dbReference>
<keyword evidence="11" id="KW-1185">Reference proteome</keyword>
<accession>A0A7I8VUJ8</accession>
<protein>
    <submittedName>
        <fullName evidence="10">DgyrCDS8491</fullName>
    </submittedName>
</protein>
<dbReference type="EMBL" id="CAJFCJ010000011">
    <property type="protein sequence ID" value="CAD5119911.1"/>
    <property type="molecule type" value="Genomic_DNA"/>
</dbReference>
<sequence length="312" mass="33718">MAGMAYSSVPCSKPPPCGPPPLPYAVNGLSLATTHSHHDMMHHPAMGYAAANPRKQRRERTTFTRAQLDVLEALFQKTRYPDIFMREEVALKINLPESRVQVWFKNRRAKCRQQQKQQETTKGSTGSGGSGSSSVVTQPSSNTSNGTSSSTPPTSTPTNKPVIKKKQEDHGSSTASTGSSPPYKDYKDYSKSAATPLWSPVSDPLASSCMQRTTYMPPPSAAYSTHGTASPYAPCNSYYAPQTGMDYMNGAGQQCSPNMYHSPAPAPAMPNAYFAPRTPDSGMIVEHHTSTSSPSPSLVTWSSNATPKFQML</sequence>
<evidence type="ECO:0000256" key="2">
    <source>
        <dbReference type="ARBA" id="ARBA00022473"/>
    </source>
</evidence>
<dbReference type="PANTHER" id="PTHR45793">
    <property type="entry name" value="HOMEOBOX PROTEIN"/>
    <property type="match status" value="1"/>
</dbReference>
<evidence type="ECO:0000313" key="11">
    <source>
        <dbReference type="Proteomes" id="UP000549394"/>
    </source>
</evidence>
<dbReference type="InterPro" id="IPR009057">
    <property type="entry name" value="Homeodomain-like_sf"/>
</dbReference>
<dbReference type="SMART" id="SM00389">
    <property type="entry name" value="HOX"/>
    <property type="match status" value="1"/>
</dbReference>
<feature type="compositionally biased region" description="Low complexity" evidence="8">
    <location>
        <begin position="172"/>
        <end position="182"/>
    </location>
</feature>
<dbReference type="Proteomes" id="UP000549394">
    <property type="component" value="Unassembled WGS sequence"/>
</dbReference>
<dbReference type="FunFam" id="1.10.10.60:FF:000142">
    <property type="entry name" value="homeobox protein OTX2 isoform X2"/>
    <property type="match status" value="1"/>
</dbReference>
<feature type="DNA-binding region" description="Homeobox" evidence="6">
    <location>
        <begin position="56"/>
        <end position="115"/>
    </location>
</feature>
<feature type="compositionally biased region" description="Low complexity" evidence="8">
    <location>
        <begin position="114"/>
        <end position="124"/>
    </location>
</feature>
<reference evidence="10 11" key="1">
    <citation type="submission" date="2020-08" db="EMBL/GenBank/DDBJ databases">
        <authorList>
            <person name="Hejnol A."/>
        </authorList>
    </citation>
    <scope>NUCLEOTIDE SEQUENCE [LARGE SCALE GENOMIC DNA]</scope>
</reference>
<feature type="compositionally biased region" description="Low complexity" evidence="8">
    <location>
        <begin position="132"/>
        <end position="159"/>
    </location>
</feature>
<keyword evidence="3 6" id="KW-0238">DNA-binding</keyword>
<gene>
    <name evidence="10" type="ORF">DGYR_LOCUS8087</name>
</gene>
<comment type="caution">
    <text evidence="10">The sequence shown here is derived from an EMBL/GenBank/DDBJ whole genome shotgun (WGS) entry which is preliminary data.</text>
</comment>
<evidence type="ECO:0000256" key="6">
    <source>
        <dbReference type="PROSITE-ProRule" id="PRU00108"/>
    </source>
</evidence>
<evidence type="ECO:0000256" key="1">
    <source>
        <dbReference type="ARBA" id="ARBA00004123"/>
    </source>
</evidence>
<evidence type="ECO:0000256" key="7">
    <source>
        <dbReference type="RuleBase" id="RU000682"/>
    </source>
</evidence>
<dbReference type="CDD" id="cd00086">
    <property type="entry name" value="homeodomain"/>
    <property type="match status" value="1"/>
</dbReference>
<keyword evidence="2" id="KW-0217">Developmental protein</keyword>
<evidence type="ECO:0000256" key="3">
    <source>
        <dbReference type="ARBA" id="ARBA00023125"/>
    </source>
</evidence>
<evidence type="ECO:0000256" key="5">
    <source>
        <dbReference type="ARBA" id="ARBA00023242"/>
    </source>
</evidence>
<keyword evidence="4 6" id="KW-0371">Homeobox</keyword>
<feature type="region of interest" description="Disordered" evidence="8">
    <location>
        <begin position="109"/>
        <end position="187"/>
    </location>
</feature>
<feature type="domain" description="Homeobox" evidence="9">
    <location>
        <begin position="54"/>
        <end position="114"/>
    </location>
</feature>
<keyword evidence="5 6" id="KW-0539">Nucleus</keyword>
<dbReference type="PROSITE" id="PS00027">
    <property type="entry name" value="HOMEOBOX_1"/>
    <property type="match status" value="1"/>
</dbReference>
<dbReference type="InterPro" id="IPR017970">
    <property type="entry name" value="Homeobox_CS"/>
</dbReference>